<evidence type="ECO:0000256" key="3">
    <source>
        <dbReference type="ARBA" id="ARBA00022989"/>
    </source>
</evidence>
<feature type="transmembrane region" description="Helical" evidence="6">
    <location>
        <begin position="106"/>
        <end position="130"/>
    </location>
</feature>
<protein>
    <recommendedName>
        <fullName evidence="7">MARVEL domain-containing protein</fullName>
    </recommendedName>
</protein>
<dbReference type="EMBL" id="JAVHNS010000002">
    <property type="protein sequence ID" value="KAK6361898.1"/>
    <property type="molecule type" value="Genomic_DNA"/>
</dbReference>
<feature type="region of interest" description="Disordered" evidence="5">
    <location>
        <begin position="1"/>
        <end position="22"/>
    </location>
</feature>
<dbReference type="Pfam" id="PF01284">
    <property type="entry name" value="MARVEL"/>
    <property type="match status" value="1"/>
</dbReference>
<evidence type="ECO:0000313" key="9">
    <source>
        <dbReference type="Proteomes" id="UP001373714"/>
    </source>
</evidence>
<dbReference type="InterPro" id="IPR008253">
    <property type="entry name" value="Marvel"/>
</dbReference>
<feature type="transmembrane region" description="Helical" evidence="6">
    <location>
        <begin position="80"/>
        <end position="100"/>
    </location>
</feature>
<evidence type="ECO:0000259" key="7">
    <source>
        <dbReference type="Pfam" id="PF01284"/>
    </source>
</evidence>
<keyword evidence="2 6" id="KW-0812">Transmembrane</keyword>
<evidence type="ECO:0000256" key="2">
    <source>
        <dbReference type="ARBA" id="ARBA00022692"/>
    </source>
</evidence>
<evidence type="ECO:0000313" key="8">
    <source>
        <dbReference type="EMBL" id="KAK6361898.1"/>
    </source>
</evidence>
<dbReference type="PANTHER" id="PTHR37451">
    <property type="entry name" value="MARVEL DOMAIN"/>
    <property type="match status" value="1"/>
</dbReference>
<evidence type="ECO:0000256" key="5">
    <source>
        <dbReference type="SAM" id="MobiDB-lite"/>
    </source>
</evidence>
<evidence type="ECO:0000256" key="4">
    <source>
        <dbReference type="ARBA" id="ARBA00023136"/>
    </source>
</evidence>
<comment type="caution">
    <text evidence="8">The sequence shown here is derived from an EMBL/GenBank/DDBJ whole genome shotgun (WGS) entry which is preliminary data.</text>
</comment>
<accession>A0AAV9VK14</accession>
<feature type="transmembrane region" description="Helical" evidence="6">
    <location>
        <begin position="196"/>
        <end position="223"/>
    </location>
</feature>
<dbReference type="GO" id="GO:0016020">
    <property type="term" value="C:membrane"/>
    <property type="evidence" value="ECO:0007669"/>
    <property type="project" value="UniProtKB-SubCell"/>
</dbReference>
<organism evidence="8 9">
    <name type="scientific">Orbilia blumenaviensis</name>
    <dbReference type="NCBI Taxonomy" id="1796055"/>
    <lineage>
        <taxon>Eukaryota</taxon>
        <taxon>Fungi</taxon>
        <taxon>Dikarya</taxon>
        <taxon>Ascomycota</taxon>
        <taxon>Pezizomycotina</taxon>
        <taxon>Orbiliomycetes</taxon>
        <taxon>Orbiliales</taxon>
        <taxon>Orbiliaceae</taxon>
        <taxon>Orbilia</taxon>
    </lineage>
</organism>
<dbReference type="Proteomes" id="UP001373714">
    <property type="component" value="Unassembled WGS sequence"/>
</dbReference>
<feature type="region of interest" description="Disordered" evidence="5">
    <location>
        <begin position="288"/>
        <end position="307"/>
    </location>
</feature>
<proteinExistence type="predicted"/>
<gene>
    <name evidence="8" type="ORF">TWF730_005607</name>
</gene>
<keyword evidence="3 6" id="KW-1133">Transmembrane helix</keyword>
<evidence type="ECO:0000256" key="6">
    <source>
        <dbReference type="SAM" id="Phobius"/>
    </source>
</evidence>
<keyword evidence="4 6" id="KW-0472">Membrane</keyword>
<feature type="domain" description="MARVEL" evidence="7">
    <location>
        <begin position="49"/>
        <end position="217"/>
    </location>
</feature>
<dbReference type="AlphaFoldDB" id="A0AAV9VK14"/>
<sequence>MADYSQGPIGGAPPTQPGYNTVNTPMVSDPDKAFLSNSRPPYRPWLKFLPILILVFTVGVIAMVGYVVNTVNNGTQGLGFNLFAGAWTLIVGTFFILAFWNMPHIHYRWIIFILSVLSCIWWLTAFAYLASNTKDSFQAINLLEQYSSYTSNFDPSDYGFKKRDLAALGMLERRQSYSALYEYVRNLKKYKKAASVMAGASAIGAIIWVIFCVFTVFYAMALFSSAPSTPAPNAPMGAPPVAQEQKIETYAHVQPAYPPTAVAQPMRPEGTFSGVPTYVSNDPRDPRMAPGADFLTPPPPGAGYTNPQFEVDRNYTVSPLSAVEMPASQQISQPVDYSAAQPVNQPIVQPVNMAEMPTAPPEHTQR</sequence>
<dbReference type="PANTHER" id="PTHR37451:SF1">
    <property type="entry name" value="MARVEL DOMAIN-CONTAINING PROTEIN"/>
    <property type="match status" value="1"/>
</dbReference>
<keyword evidence="9" id="KW-1185">Reference proteome</keyword>
<feature type="transmembrane region" description="Helical" evidence="6">
    <location>
        <begin position="48"/>
        <end position="68"/>
    </location>
</feature>
<comment type="subcellular location">
    <subcellularLocation>
        <location evidence="1">Membrane</location>
        <topology evidence="1">Multi-pass membrane protein</topology>
    </subcellularLocation>
</comment>
<evidence type="ECO:0000256" key="1">
    <source>
        <dbReference type="ARBA" id="ARBA00004141"/>
    </source>
</evidence>
<reference evidence="8 9" key="1">
    <citation type="submission" date="2019-10" db="EMBL/GenBank/DDBJ databases">
        <authorList>
            <person name="Palmer J.M."/>
        </authorList>
    </citation>
    <scope>NUCLEOTIDE SEQUENCE [LARGE SCALE GENOMIC DNA]</scope>
    <source>
        <strain evidence="8 9">TWF730</strain>
    </source>
</reference>
<name>A0AAV9VK14_9PEZI</name>